<dbReference type="GO" id="GO:0042834">
    <property type="term" value="F:peptidoglycan binding"/>
    <property type="evidence" value="ECO:0007669"/>
    <property type="project" value="InterPro"/>
</dbReference>
<feature type="compositionally biased region" description="Polar residues" evidence="1">
    <location>
        <begin position="56"/>
        <end position="71"/>
    </location>
</feature>
<dbReference type="GeneID" id="87103571"/>
<evidence type="ECO:0000313" key="4">
    <source>
        <dbReference type="EMBL" id="CAD84276.1"/>
    </source>
</evidence>
<dbReference type="PANTHER" id="PTHR38687">
    <property type="entry name" value="CELL DIVISION PROTEIN DEDD-RELATED"/>
    <property type="match status" value="1"/>
</dbReference>
<dbReference type="PROSITE" id="PS51724">
    <property type="entry name" value="SPOR"/>
    <property type="match status" value="1"/>
</dbReference>
<sequence length="215" mass="23494">MSRDYKSRNSAKTHKNGSLLWLGLFVGYTLGLASAIGVWLYLSQAPSPFLNGGKVAQNQSSEKSSVRQSPSQEKKTESNTNQTGTSGSRFDFYKILPGIDEPPGEDVFDLTPLPPAATVTRKIPEKTAEKPPEKVPEPKSRYYLQAGSFRNSSDAERVKAELALLGIIASVQTGRSEGNVPVHRVRVGPFTRMEELDRVRASLQENGVTSSLVTQ</sequence>
<name>Q82XC0_NITEU</name>
<dbReference type="InterPro" id="IPR007730">
    <property type="entry name" value="SPOR-like_dom"/>
</dbReference>
<dbReference type="Gene3D" id="3.30.70.1070">
    <property type="entry name" value="Sporulation related repeat"/>
    <property type="match status" value="1"/>
</dbReference>
<keyword evidence="2" id="KW-0812">Transmembrane</keyword>
<accession>Q82XC0</accession>
<keyword evidence="2" id="KW-0472">Membrane</keyword>
<dbReference type="eggNOG" id="COG3087">
    <property type="taxonomic scope" value="Bacteria"/>
</dbReference>
<evidence type="ECO:0000259" key="3">
    <source>
        <dbReference type="PROSITE" id="PS51724"/>
    </source>
</evidence>
<dbReference type="STRING" id="228410.NE0365"/>
<proteinExistence type="predicted"/>
<dbReference type="Proteomes" id="UP000001416">
    <property type="component" value="Chromosome"/>
</dbReference>
<gene>
    <name evidence="4" type="ordered locus">NE0365</name>
</gene>
<evidence type="ECO:0000256" key="1">
    <source>
        <dbReference type="SAM" id="MobiDB-lite"/>
    </source>
</evidence>
<feature type="compositionally biased region" description="Polar residues" evidence="1">
    <location>
        <begin position="78"/>
        <end position="88"/>
    </location>
</feature>
<keyword evidence="5" id="KW-1185">Reference proteome</keyword>
<dbReference type="SUPFAM" id="SSF110997">
    <property type="entry name" value="Sporulation related repeat"/>
    <property type="match status" value="1"/>
</dbReference>
<feature type="region of interest" description="Disordered" evidence="1">
    <location>
        <begin position="53"/>
        <end position="89"/>
    </location>
</feature>
<dbReference type="AlphaFoldDB" id="Q82XC0"/>
<feature type="domain" description="SPOR" evidence="3">
    <location>
        <begin position="136"/>
        <end position="215"/>
    </location>
</feature>
<keyword evidence="2" id="KW-1133">Transmembrane helix</keyword>
<evidence type="ECO:0000256" key="2">
    <source>
        <dbReference type="SAM" id="Phobius"/>
    </source>
</evidence>
<reference evidence="4 5" key="1">
    <citation type="journal article" date="2003" name="J. Bacteriol.">
        <title>Complete genome sequence of the ammonia-oxidizing bacterium and obligate chemolithoautotroph Nitrosomonas europaea.</title>
        <authorList>
            <person name="Chain P."/>
            <person name="Lamerdin J."/>
            <person name="Larimer F."/>
            <person name="Regala W."/>
            <person name="Land M."/>
            <person name="Hauser L."/>
            <person name="Hooper A."/>
            <person name="Klotz M."/>
            <person name="Norton J."/>
            <person name="Sayavedra-Soto L."/>
            <person name="Arciero D."/>
            <person name="Hommes N."/>
            <person name="Whittaker M."/>
            <person name="Arp D."/>
        </authorList>
    </citation>
    <scope>NUCLEOTIDE SEQUENCE [LARGE SCALE GENOMIC DNA]</scope>
    <source>
        <strain evidence="5">ATCC 19718 / CIP 103999 / KCTC 2705 / NBRC 14298</strain>
    </source>
</reference>
<dbReference type="HOGENOM" id="CLU_076835_1_0_4"/>
<dbReference type="RefSeq" id="WP_011111000.1">
    <property type="nucleotide sequence ID" value="NC_004757.1"/>
</dbReference>
<feature type="transmembrane region" description="Helical" evidence="2">
    <location>
        <begin position="20"/>
        <end position="42"/>
    </location>
</feature>
<dbReference type="EMBL" id="AL954747">
    <property type="protein sequence ID" value="CAD84276.1"/>
    <property type="molecule type" value="Genomic_DNA"/>
</dbReference>
<organism evidence="4 5">
    <name type="scientific">Nitrosomonas europaea (strain ATCC 19718 / CIP 103999 / KCTC 2705 / NBRC 14298)</name>
    <dbReference type="NCBI Taxonomy" id="228410"/>
    <lineage>
        <taxon>Bacteria</taxon>
        <taxon>Pseudomonadati</taxon>
        <taxon>Pseudomonadota</taxon>
        <taxon>Betaproteobacteria</taxon>
        <taxon>Nitrosomonadales</taxon>
        <taxon>Nitrosomonadaceae</taxon>
        <taxon>Nitrosomonas</taxon>
    </lineage>
</organism>
<dbReference type="Pfam" id="PF05036">
    <property type="entry name" value="SPOR"/>
    <property type="match status" value="1"/>
</dbReference>
<dbReference type="KEGG" id="neu:NE0365"/>
<dbReference type="InterPro" id="IPR052521">
    <property type="entry name" value="Cell_div_SPOR-domain"/>
</dbReference>
<dbReference type="OrthoDB" id="7063246at2"/>
<dbReference type="InterPro" id="IPR036680">
    <property type="entry name" value="SPOR-like_sf"/>
</dbReference>
<protein>
    <recommendedName>
        <fullName evidence="3">SPOR domain-containing protein</fullName>
    </recommendedName>
</protein>
<evidence type="ECO:0000313" key="5">
    <source>
        <dbReference type="Proteomes" id="UP000001416"/>
    </source>
</evidence>